<organism evidence="2 3">
    <name type="scientific">Candidatus Electrothrix aarhusensis</name>
    <dbReference type="NCBI Taxonomy" id="1859131"/>
    <lineage>
        <taxon>Bacteria</taxon>
        <taxon>Pseudomonadati</taxon>
        <taxon>Thermodesulfobacteriota</taxon>
        <taxon>Desulfobulbia</taxon>
        <taxon>Desulfobulbales</taxon>
        <taxon>Desulfobulbaceae</taxon>
        <taxon>Candidatus Electrothrix</taxon>
    </lineage>
</organism>
<keyword evidence="3" id="KW-1185">Reference proteome</keyword>
<dbReference type="Gene3D" id="3.30.1370.110">
    <property type="match status" value="1"/>
</dbReference>
<evidence type="ECO:0000313" key="3">
    <source>
        <dbReference type="Proteomes" id="UP000287853"/>
    </source>
</evidence>
<gene>
    <name evidence="2" type="ORF">H206_02643</name>
</gene>
<name>A0A444ITD5_9BACT</name>
<proteinExistence type="predicted"/>
<feature type="domain" description="Smr" evidence="1">
    <location>
        <begin position="44"/>
        <end position="96"/>
    </location>
</feature>
<dbReference type="Proteomes" id="UP000287853">
    <property type="component" value="Unassembled WGS sequence"/>
</dbReference>
<dbReference type="EMBL" id="MTKO01000104">
    <property type="protein sequence ID" value="RWX43980.1"/>
    <property type="molecule type" value="Genomic_DNA"/>
</dbReference>
<dbReference type="Pfam" id="PF01713">
    <property type="entry name" value="Smr"/>
    <property type="match status" value="1"/>
</dbReference>
<comment type="caution">
    <text evidence="2">The sequence shown here is derived from an EMBL/GenBank/DDBJ whole genome shotgun (WGS) entry which is preliminary data.</text>
</comment>
<accession>A0A444ITD5</accession>
<dbReference type="InterPro" id="IPR002625">
    <property type="entry name" value="Smr_dom"/>
</dbReference>
<evidence type="ECO:0000259" key="1">
    <source>
        <dbReference type="Pfam" id="PF01713"/>
    </source>
</evidence>
<dbReference type="InterPro" id="IPR036063">
    <property type="entry name" value="Smr_dom_sf"/>
</dbReference>
<protein>
    <submittedName>
        <fullName evidence="2">Smr domain-containing protein</fullName>
    </submittedName>
</protein>
<sequence>MQLLCEVCGNEVDSGISHCPFCESKLKFSIPGRGIPHRAVKLKRGMPTVEQALGRFERELKQAKIERCRVLTLIHGYGSSGRGGAIREEIREKLQFLKYRGEINDVLAGEQFSTGNGSGRNLVRRFPFLRQHRDLNKGNRGITLVIL</sequence>
<dbReference type="AlphaFoldDB" id="A0A444ITD5"/>
<reference evidence="2 3" key="1">
    <citation type="submission" date="2017-01" db="EMBL/GenBank/DDBJ databases">
        <title>The cable genome- insights into the physiology and evolution of filamentous bacteria capable of sulfide oxidation via long distance electron transfer.</title>
        <authorList>
            <person name="Schreiber L."/>
            <person name="Bjerg J.T."/>
            <person name="Boggild A."/>
            <person name="Van De Vossenberg J."/>
            <person name="Meysman F."/>
            <person name="Nielsen L.P."/>
            <person name="Schramm A."/>
            <person name="Kjeldsen K.U."/>
        </authorList>
    </citation>
    <scope>NUCLEOTIDE SEQUENCE [LARGE SCALE GENOMIC DNA]</scope>
    <source>
        <strain evidence="2">MCF</strain>
    </source>
</reference>
<evidence type="ECO:0000313" key="2">
    <source>
        <dbReference type="EMBL" id="RWX43980.1"/>
    </source>
</evidence>